<dbReference type="PROSITE" id="PS00028">
    <property type="entry name" value="ZINC_FINGER_C2H2_1"/>
    <property type="match status" value="3"/>
</dbReference>
<evidence type="ECO:0000313" key="7">
    <source>
        <dbReference type="EMBL" id="EDO35502.1"/>
    </source>
</evidence>
<keyword evidence="4" id="KW-0862">Zinc</keyword>
<dbReference type="AlphaFoldDB" id="A7SLD9"/>
<evidence type="ECO:0000256" key="1">
    <source>
        <dbReference type="ARBA" id="ARBA00022723"/>
    </source>
</evidence>
<dbReference type="InterPro" id="IPR013087">
    <property type="entry name" value="Znf_C2H2_type"/>
</dbReference>
<evidence type="ECO:0000256" key="5">
    <source>
        <dbReference type="PROSITE-ProRule" id="PRU00042"/>
    </source>
</evidence>
<dbReference type="PhylomeDB" id="A7SLD9"/>
<dbReference type="HOGENOM" id="CLU_002678_2_1_1"/>
<proteinExistence type="predicted"/>
<dbReference type="FunFam" id="3.30.160.60:FF:000706">
    <property type="entry name" value="Zinc finger protein"/>
    <property type="match status" value="1"/>
</dbReference>
<dbReference type="SUPFAM" id="SSF57667">
    <property type="entry name" value="beta-beta-alpha zinc fingers"/>
    <property type="match status" value="4"/>
</dbReference>
<feature type="domain" description="C2H2-type" evidence="6">
    <location>
        <begin position="113"/>
        <end position="141"/>
    </location>
</feature>
<keyword evidence="2" id="KW-0677">Repeat</keyword>
<dbReference type="OMA" id="IHIASHM"/>
<dbReference type="Proteomes" id="UP000001593">
    <property type="component" value="Unassembled WGS sequence"/>
</dbReference>
<dbReference type="PANTHER" id="PTHR24409:SF295">
    <property type="entry name" value="AZ2-RELATED"/>
    <property type="match status" value="1"/>
</dbReference>
<evidence type="ECO:0000256" key="3">
    <source>
        <dbReference type="ARBA" id="ARBA00022771"/>
    </source>
</evidence>
<name>A7SLD9_NEMVE</name>
<feature type="domain" description="C2H2-type" evidence="6">
    <location>
        <begin position="148"/>
        <end position="176"/>
    </location>
</feature>
<keyword evidence="8" id="KW-1185">Reference proteome</keyword>
<dbReference type="PANTHER" id="PTHR24409">
    <property type="entry name" value="ZINC FINGER PROTEIN 142"/>
    <property type="match status" value="1"/>
</dbReference>
<keyword evidence="1" id="KW-0479">Metal-binding</keyword>
<dbReference type="SMART" id="SM00355">
    <property type="entry name" value="ZnF_C2H2"/>
    <property type="match status" value="6"/>
</dbReference>
<feature type="domain" description="C2H2-type" evidence="6">
    <location>
        <begin position="58"/>
        <end position="86"/>
    </location>
</feature>
<dbReference type="Gene3D" id="3.30.160.60">
    <property type="entry name" value="Classic Zinc Finger"/>
    <property type="match status" value="5"/>
</dbReference>
<evidence type="ECO:0000256" key="2">
    <source>
        <dbReference type="ARBA" id="ARBA00022737"/>
    </source>
</evidence>
<keyword evidence="3 5" id="KW-0863">Zinc-finger</keyword>
<feature type="non-terminal residue" evidence="7">
    <location>
        <position position="1"/>
    </location>
</feature>
<sequence length="195" mass="23719">MCQCLECGKELLTSYNLKRHVKTVQKQENLYKCEYYHKHFGQKRNLKRHVDHLSISFYLCEECEKEFPRKDNLVRHVKTVHRKKKLLLSYDHAGSKKQVPIAPTHGKRLRKVFQCVECGKEFPRKDSLVRHVKTVHRKEKLSTLLQRYKCKECRQCFHRYDYLQRHIKVVHRRDRPFSCEHCDKSYGHMTDLRKH</sequence>
<evidence type="ECO:0000256" key="4">
    <source>
        <dbReference type="ARBA" id="ARBA00022833"/>
    </source>
</evidence>
<dbReference type="GO" id="GO:0008270">
    <property type="term" value="F:zinc ion binding"/>
    <property type="evidence" value="ECO:0007669"/>
    <property type="project" value="UniProtKB-KW"/>
</dbReference>
<dbReference type="EMBL" id="DS469697">
    <property type="protein sequence ID" value="EDO35502.1"/>
    <property type="molecule type" value="Genomic_DNA"/>
</dbReference>
<reference evidence="7 8" key="1">
    <citation type="journal article" date="2007" name="Science">
        <title>Sea anemone genome reveals ancestral eumetazoan gene repertoire and genomic organization.</title>
        <authorList>
            <person name="Putnam N.H."/>
            <person name="Srivastava M."/>
            <person name="Hellsten U."/>
            <person name="Dirks B."/>
            <person name="Chapman J."/>
            <person name="Salamov A."/>
            <person name="Terry A."/>
            <person name="Shapiro H."/>
            <person name="Lindquist E."/>
            <person name="Kapitonov V.V."/>
            <person name="Jurka J."/>
            <person name="Genikhovich G."/>
            <person name="Grigoriev I.V."/>
            <person name="Lucas S.M."/>
            <person name="Steele R.E."/>
            <person name="Finnerty J.R."/>
            <person name="Technau U."/>
            <person name="Martindale M.Q."/>
            <person name="Rokhsar D.S."/>
        </authorList>
    </citation>
    <scope>NUCLEOTIDE SEQUENCE [LARGE SCALE GENOMIC DNA]</scope>
    <source>
        <strain evidence="8">CH2 X CH6</strain>
    </source>
</reference>
<evidence type="ECO:0000313" key="8">
    <source>
        <dbReference type="Proteomes" id="UP000001593"/>
    </source>
</evidence>
<dbReference type="eggNOG" id="KOG1721">
    <property type="taxonomic scope" value="Eukaryota"/>
</dbReference>
<dbReference type="Pfam" id="PF00096">
    <property type="entry name" value="zf-C2H2"/>
    <property type="match status" value="3"/>
</dbReference>
<feature type="domain" description="C2H2-type" evidence="6">
    <location>
        <begin position="177"/>
        <end position="195"/>
    </location>
</feature>
<dbReference type="InParanoid" id="A7SLD9"/>
<evidence type="ECO:0000259" key="6">
    <source>
        <dbReference type="PROSITE" id="PS50157"/>
    </source>
</evidence>
<accession>A7SLD9</accession>
<dbReference type="InterPro" id="IPR036236">
    <property type="entry name" value="Znf_C2H2_sf"/>
</dbReference>
<gene>
    <name evidence="7" type="ORF">NEMVEDRAFT_v1g171849</name>
</gene>
<organism evidence="7 8">
    <name type="scientific">Nematostella vectensis</name>
    <name type="common">Starlet sea anemone</name>
    <dbReference type="NCBI Taxonomy" id="45351"/>
    <lineage>
        <taxon>Eukaryota</taxon>
        <taxon>Metazoa</taxon>
        <taxon>Cnidaria</taxon>
        <taxon>Anthozoa</taxon>
        <taxon>Hexacorallia</taxon>
        <taxon>Actiniaria</taxon>
        <taxon>Edwardsiidae</taxon>
        <taxon>Nematostella</taxon>
    </lineage>
</organism>
<feature type="domain" description="C2H2-type" evidence="6">
    <location>
        <begin position="1"/>
        <end position="30"/>
    </location>
</feature>
<dbReference type="PROSITE" id="PS50157">
    <property type="entry name" value="ZINC_FINGER_C2H2_2"/>
    <property type="match status" value="5"/>
</dbReference>
<protein>
    <recommendedName>
        <fullName evidence="6">C2H2-type domain-containing protein</fullName>
    </recommendedName>
</protein>